<evidence type="ECO:0000259" key="5">
    <source>
        <dbReference type="PROSITE" id="PS50888"/>
    </source>
</evidence>
<organism evidence="6 7">
    <name type="scientific">Vanilla planifolia</name>
    <name type="common">Vanilla</name>
    <dbReference type="NCBI Taxonomy" id="51239"/>
    <lineage>
        <taxon>Eukaryota</taxon>
        <taxon>Viridiplantae</taxon>
        <taxon>Streptophyta</taxon>
        <taxon>Embryophyta</taxon>
        <taxon>Tracheophyta</taxon>
        <taxon>Spermatophyta</taxon>
        <taxon>Magnoliopsida</taxon>
        <taxon>Liliopsida</taxon>
        <taxon>Asparagales</taxon>
        <taxon>Orchidaceae</taxon>
        <taxon>Vanilloideae</taxon>
        <taxon>Vanilleae</taxon>
        <taxon>Vanilla</taxon>
    </lineage>
</organism>
<dbReference type="PANTHER" id="PTHR45844">
    <property type="entry name" value="TRANSCRIPTION FACTOR BHLH30"/>
    <property type="match status" value="1"/>
</dbReference>
<sequence>MGSFPLGDFRAFGGFFDDELFGGSCASLSSPSSSMEAVAALVFDGESRELVGVPVTMGEKRGGGLTDARTAMALKSHSEAERRRRERINGHLTTLRRMTPCTDKLDKAGLLAEVISHIKKLKADAVEASNICTIPSDADELSVEVERADACNSGFSIKASLCCEDRPELLADLKQAMDSLHLKTLAAEISTLGGRFKFVFVGAIEELVNDVERHVLMTSIHQALKAVIHGGSSIDFLPNACFPGKRRKVLPFESSSSSS</sequence>
<keyword evidence="2" id="KW-0805">Transcription regulation</keyword>
<dbReference type="Gene3D" id="4.10.280.10">
    <property type="entry name" value="Helix-loop-helix DNA-binding domain"/>
    <property type="match status" value="1"/>
</dbReference>
<evidence type="ECO:0000256" key="3">
    <source>
        <dbReference type="ARBA" id="ARBA00023125"/>
    </source>
</evidence>
<dbReference type="Pfam" id="PF00010">
    <property type="entry name" value="HLH"/>
    <property type="match status" value="1"/>
</dbReference>
<protein>
    <recommendedName>
        <fullName evidence="5">BHLH domain-containing protein</fullName>
    </recommendedName>
</protein>
<dbReference type="GO" id="GO:0046983">
    <property type="term" value="F:protein dimerization activity"/>
    <property type="evidence" value="ECO:0007669"/>
    <property type="project" value="InterPro"/>
</dbReference>
<dbReference type="OrthoDB" id="71302at2759"/>
<evidence type="ECO:0000256" key="4">
    <source>
        <dbReference type="ARBA" id="ARBA00023163"/>
    </source>
</evidence>
<dbReference type="GO" id="GO:0005634">
    <property type="term" value="C:nucleus"/>
    <property type="evidence" value="ECO:0007669"/>
    <property type="project" value="UniProtKB-SubCell"/>
</dbReference>
<comment type="similarity">
    <text evidence="1">Belongs to the bHLH protein family.</text>
</comment>
<keyword evidence="4" id="KW-0804">Transcription</keyword>
<evidence type="ECO:0000256" key="2">
    <source>
        <dbReference type="ARBA" id="ARBA00023015"/>
    </source>
</evidence>
<proteinExistence type="inferred from homology"/>
<dbReference type="GO" id="GO:0003677">
    <property type="term" value="F:DNA binding"/>
    <property type="evidence" value="ECO:0007669"/>
    <property type="project" value="UniProtKB-KW"/>
</dbReference>
<dbReference type="InterPro" id="IPR011598">
    <property type="entry name" value="bHLH_dom"/>
</dbReference>
<accession>A0A835S196</accession>
<dbReference type="EMBL" id="JADCNM010000001">
    <property type="protein sequence ID" value="KAG0502400.1"/>
    <property type="molecule type" value="Genomic_DNA"/>
</dbReference>
<dbReference type="PANTHER" id="PTHR45844:SF9">
    <property type="entry name" value="OS09G0463900 PROTEIN"/>
    <property type="match status" value="1"/>
</dbReference>
<feature type="domain" description="BHLH" evidence="5">
    <location>
        <begin position="72"/>
        <end position="121"/>
    </location>
</feature>
<dbReference type="CDD" id="cd04873">
    <property type="entry name" value="ACT_UUR-ACR-like"/>
    <property type="match status" value="1"/>
</dbReference>
<keyword evidence="3" id="KW-0238">DNA-binding</keyword>
<dbReference type="Proteomes" id="UP000639772">
    <property type="component" value="Chromosome 1"/>
</dbReference>
<name>A0A835S196_VANPL</name>
<reference evidence="6 7" key="1">
    <citation type="journal article" date="2020" name="Nat. Food">
        <title>A phased Vanilla planifolia genome enables genetic improvement of flavour and production.</title>
        <authorList>
            <person name="Hasing T."/>
            <person name="Tang H."/>
            <person name="Brym M."/>
            <person name="Khazi F."/>
            <person name="Huang T."/>
            <person name="Chambers A.H."/>
        </authorList>
    </citation>
    <scope>NUCLEOTIDE SEQUENCE [LARGE SCALE GENOMIC DNA]</scope>
    <source>
        <tissue evidence="6">Leaf</tissue>
    </source>
</reference>
<gene>
    <name evidence="6" type="ORF">HPP92_002472</name>
</gene>
<dbReference type="SUPFAM" id="SSF47459">
    <property type="entry name" value="HLH, helix-loop-helix DNA-binding domain"/>
    <property type="match status" value="1"/>
</dbReference>
<evidence type="ECO:0000313" key="6">
    <source>
        <dbReference type="EMBL" id="KAG0502400.1"/>
    </source>
</evidence>
<comment type="caution">
    <text evidence="6">The sequence shown here is derived from an EMBL/GenBank/DDBJ whole genome shotgun (WGS) entry which is preliminary data.</text>
</comment>
<dbReference type="GO" id="GO:0003700">
    <property type="term" value="F:DNA-binding transcription factor activity"/>
    <property type="evidence" value="ECO:0007669"/>
    <property type="project" value="InterPro"/>
</dbReference>
<dbReference type="SMART" id="SM00353">
    <property type="entry name" value="HLH"/>
    <property type="match status" value="1"/>
</dbReference>
<evidence type="ECO:0000256" key="1">
    <source>
        <dbReference type="ARBA" id="ARBA00005510"/>
    </source>
</evidence>
<evidence type="ECO:0000313" key="7">
    <source>
        <dbReference type="Proteomes" id="UP000639772"/>
    </source>
</evidence>
<dbReference type="InterPro" id="IPR045847">
    <property type="entry name" value="AIG1-like"/>
</dbReference>
<dbReference type="AlphaFoldDB" id="A0A835S196"/>
<dbReference type="PROSITE" id="PS50888">
    <property type="entry name" value="BHLH"/>
    <property type="match status" value="1"/>
</dbReference>
<dbReference type="InterPro" id="IPR036638">
    <property type="entry name" value="HLH_DNA-bd_sf"/>
</dbReference>